<dbReference type="PANTHER" id="PTHR45947">
    <property type="entry name" value="SULFOQUINOVOSYL TRANSFERASE SQD2"/>
    <property type="match status" value="1"/>
</dbReference>
<dbReference type="AlphaFoldDB" id="A0A510HIH8"/>
<dbReference type="InterPro" id="IPR050194">
    <property type="entry name" value="Glycosyltransferase_grp1"/>
</dbReference>
<accession>A0A510HIH8</accession>
<dbReference type="EMBL" id="AP019791">
    <property type="protein sequence ID" value="BBL78463.1"/>
    <property type="molecule type" value="Genomic_DNA"/>
</dbReference>
<dbReference type="CDD" id="cd03801">
    <property type="entry name" value="GT4_PimA-like"/>
    <property type="match status" value="1"/>
</dbReference>
<keyword evidence="1" id="KW-0328">Glycosyltransferase</keyword>
<dbReference type="OrthoDB" id="9806887at2"/>
<dbReference type="GO" id="GO:0016757">
    <property type="term" value="F:glycosyltransferase activity"/>
    <property type="evidence" value="ECO:0007669"/>
    <property type="project" value="UniProtKB-KW"/>
</dbReference>
<keyword evidence="2" id="KW-0808">Transferase</keyword>
<proteinExistence type="predicted"/>
<evidence type="ECO:0000259" key="3">
    <source>
        <dbReference type="Pfam" id="PF13579"/>
    </source>
</evidence>
<dbReference type="PANTHER" id="PTHR45947:SF13">
    <property type="entry name" value="TRANSFERASE"/>
    <property type="match status" value="1"/>
</dbReference>
<protein>
    <recommendedName>
        <fullName evidence="3">Glycosyltransferase subfamily 4-like N-terminal domain-containing protein</fullName>
    </recommendedName>
</protein>
<dbReference type="SUPFAM" id="SSF53756">
    <property type="entry name" value="UDP-Glycosyltransferase/glycogen phosphorylase"/>
    <property type="match status" value="1"/>
</dbReference>
<dbReference type="GO" id="GO:1901137">
    <property type="term" value="P:carbohydrate derivative biosynthetic process"/>
    <property type="evidence" value="ECO:0007669"/>
    <property type="project" value="UniProtKB-ARBA"/>
</dbReference>
<feature type="domain" description="Glycosyltransferase subfamily 4-like N-terminal" evidence="3">
    <location>
        <begin position="14"/>
        <end position="201"/>
    </location>
</feature>
<sequence>MRLLMTHGYMFSGSGSNVYVQNLCRALAGAGHEVHLLCQEPAPLSYDFVDAHYRVDGEEFSLLGERKTPYPGRCVVYNPEIGGLLPVYVYDEYPGWRVKTFLDLSEEELENHLARNAAAVRAVLERSGAEAVVTNHSVPGPLIAQRALRGTGVPYLSIVHGSCLQYVARRSKRYMDLAREGLEGAGRILALSSHSAGTIAEDFPELADRTISLPGGVDTQLFRPEALDPAALAGLKGGAGRGPEQREALARALREARGTEELNAALRSIAASYDARVHDRDAGERIGRLLASEGPLVVYVGKLIHSKGVHSLLSAFARVRAQTGARLLVVGYGTFREGLEALNVALGTGDETNLERLAELGKLLEGGHAGPLEHFEVSDELLRAAEGMHDDVEFVGPLYHEELAKLLPAADAGVVPSIFPETFGLVAAELAASGVVPFVADHSGLREAGTIVGRGLPFRLPVGMDRFEERLAGALVRHLSLPVKERNRYRRIVRENTVRHLGWDTLAGRLVELAREAQRI</sequence>
<dbReference type="InterPro" id="IPR028098">
    <property type="entry name" value="Glyco_trans_4-like_N"/>
</dbReference>
<keyword evidence="5" id="KW-1185">Reference proteome</keyword>
<evidence type="ECO:0000256" key="2">
    <source>
        <dbReference type="ARBA" id="ARBA00022679"/>
    </source>
</evidence>
<evidence type="ECO:0000256" key="1">
    <source>
        <dbReference type="ARBA" id="ARBA00022676"/>
    </source>
</evidence>
<dbReference type="Pfam" id="PF13692">
    <property type="entry name" value="Glyco_trans_1_4"/>
    <property type="match status" value="1"/>
</dbReference>
<name>A0A510HIH8_9ACTN</name>
<evidence type="ECO:0000313" key="5">
    <source>
        <dbReference type="Proteomes" id="UP000318065"/>
    </source>
</evidence>
<dbReference type="Pfam" id="PF13579">
    <property type="entry name" value="Glyco_trans_4_4"/>
    <property type="match status" value="1"/>
</dbReference>
<dbReference type="Proteomes" id="UP000318065">
    <property type="component" value="Chromosome"/>
</dbReference>
<dbReference type="Gene3D" id="3.40.50.2000">
    <property type="entry name" value="Glycogen Phosphorylase B"/>
    <property type="match status" value="2"/>
</dbReference>
<organism evidence="4 5">
    <name type="scientific">Rubrobacter xylanophilus</name>
    <dbReference type="NCBI Taxonomy" id="49319"/>
    <lineage>
        <taxon>Bacteria</taxon>
        <taxon>Bacillati</taxon>
        <taxon>Actinomycetota</taxon>
        <taxon>Rubrobacteria</taxon>
        <taxon>Rubrobacterales</taxon>
        <taxon>Rubrobacteraceae</taxon>
        <taxon>Rubrobacter</taxon>
    </lineage>
</organism>
<gene>
    <name evidence="4" type="ORF">RxyAA322_03170</name>
</gene>
<reference evidence="4" key="1">
    <citation type="journal article" date="2019" name="Microbiol. Resour. Announc.">
        <title>Complete Genome Sequence of Rubrobacter xylanophilus Strain AA3-22, Isolated from Arima Onsen in Japan.</title>
        <authorList>
            <person name="Tomariguchi N."/>
            <person name="Miyazaki K."/>
        </authorList>
    </citation>
    <scope>NUCLEOTIDE SEQUENCE [LARGE SCALE GENOMIC DNA]</scope>
    <source>
        <strain evidence="4">AA3-22</strain>
    </source>
</reference>
<evidence type="ECO:0000313" key="4">
    <source>
        <dbReference type="EMBL" id="BBL78463.1"/>
    </source>
</evidence>